<feature type="domain" description="SpaA-like prealbumin fold" evidence="6">
    <location>
        <begin position="1359"/>
        <end position="1452"/>
    </location>
</feature>
<dbReference type="InterPro" id="IPR013783">
    <property type="entry name" value="Ig-like_fold"/>
</dbReference>
<feature type="compositionally biased region" description="Pro residues" evidence="4">
    <location>
        <begin position="1470"/>
        <end position="1486"/>
    </location>
</feature>
<keyword evidence="5" id="KW-1133">Transmembrane helix</keyword>
<reference evidence="7" key="1">
    <citation type="journal article" date="2020" name="Biotechnol. Biofuels">
        <title>New insights from the biogas microbiome by comprehensive genome-resolved metagenomics of nearly 1600 species originating from multiple anaerobic digesters.</title>
        <authorList>
            <person name="Campanaro S."/>
            <person name="Treu L."/>
            <person name="Rodriguez-R L.M."/>
            <person name="Kovalovszki A."/>
            <person name="Ziels R.M."/>
            <person name="Maus I."/>
            <person name="Zhu X."/>
            <person name="Kougias P.G."/>
            <person name="Basile A."/>
            <person name="Luo G."/>
            <person name="Schluter A."/>
            <person name="Konstantinidis K.T."/>
            <person name="Angelidaki I."/>
        </authorList>
    </citation>
    <scope>NUCLEOTIDE SEQUENCE</scope>
    <source>
        <strain evidence="7">AS01afH2WH_6</strain>
    </source>
</reference>
<comment type="caution">
    <text evidence="7">The sequence shown here is derived from an EMBL/GenBank/DDBJ whole genome shotgun (WGS) entry which is preliminary data.</text>
</comment>
<dbReference type="Gene3D" id="2.60.40.10">
    <property type="entry name" value="Immunoglobulins"/>
    <property type="match status" value="13"/>
</dbReference>
<accession>A0A971CX86</accession>
<keyword evidence="5" id="KW-0812">Transmembrane</keyword>
<feature type="domain" description="SpaA-like prealbumin fold" evidence="6">
    <location>
        <begin position="24"/>
        <end position="83"/>
    </location>
</feature>
<feature type="domain" description="SpaA-like prealbumin fold" evidence="6">
    <location>
        <begin position="243"/>
        <end position="345"/>
    </location>
</feature>
<feature type="domain" description="SpaA-like prealbumin fold" evidence="6">
    <location>
        <begin position="1255"/>
        <end position="1341"/>
    </location>
</feature>
<dbReference type="GO" id="GO:0005975">
    <property type="term" value="P:carbohydrate metabolic process"/>
    <property type="evidence" value="ECO:0007669"/>
    <property type="project" value="UniProtKB-ARBA"/>
</dbReference>
<evidence type="ECO:0000256" key="2">
    <source>
        <dbReference type="ARBA" id="ARBA00022525"/>
    </source>
</evidence>
<dbReference type="InterPro" id="IPR041033">
    <property type="entry name" value="SpaA_PFL_dom_1"/>
</dbReference>
<feature type="domain" description="SpaA-like prealbumin fold" evidence="6">
    <location>
        <begin position="593"/>
        <end position="682"/>
    </location>
</feature>
<keyword evidence="2" id="KW-0964">Secreted</keyword>
<feature type="domain" description="SpaA-like prealbumin fold" evidence="6">
    <location>
        <begin position="821"/>
        <end position="909"/>
    </location>
</feature>
<evidence type="ECO:0000256" key="3">
    <source>
        <dbReference type="ARBA" id="ARBA00022729"/>
    </source>
</evidence>
<evidence type="ECO:0000313" key="8">
    <source>
        <dbReference type="Proteomes" id="UP000767327"/>
    </source>
</evidence>
<keyword evidence="3" id="KW-0732">Signal</keyword>
<organism evidence="7 8">
    <name type="scientific">Bifidobacterium crudilactis</name>
    <dbReference type="NCBI Taxonomy" id="327277"/>
    <lineage>
        <taxon>Bacteria</taxon>
        <taxon>Bacillati</taxon>
        <taxon>Actinomycetota</taxon>
        <taxon>Actinomycetes</taxon>
        <taxon>Bifidobacteriales</taxon>
        <taxon>Bifidobacteriaceae</taxon>
        <taxon>Bifidobacterium</taxon>
    </lineage>
</organism>
<evidence type="ECO:0000256" key="5">
    <source>
        <dbReference type="SAM" id="Phobius"/>
    </source>
</evidence>
<evidence type="ECO:0000259" key="6">
    <source>
        <dbReference type="Pfam" id="PF17802"/>
    </source>
</evidence>
<dbReference type="Proteomes" id="UP000767327">
    <property type="component" value="Unassembled WGS sequence"/>
</dbReference>
<feature type="region of interest" description="Disordered" evidence="4">
    <location>
        <begin position="1467"/>
        <end position="1499"/>
    </location>
</feature>
<feature type="domain" description="SpaA-like prealbumin fold" evidence="6">
    <location>
        <begin position="1036"/>
        <end position="1128"/>
    </location>
</feature>
<feature type="domain" description="SpaA-like prealbumin fold" evidence="6">
    <location>
        <begin position="716"/>
        <end position="786"/>
    </location>
</feature>
<sequence>MQFYNPRNPGQIRFLKYAQDPDDSQNTSLVLAGAVFEVWSDAGDVSKGQLKGSCTTGADGSCSVEDLAPGDYVYRECKAPSGFGYAVVENGCSALSGITVQTPSQPDAIVASDAEVSNTALPTPLTVAKVSLDNLQIVDGATYGLYRMAGNNPGASDAEVGRCTTGGALKNCTVNAPTLGRYYWKEITAPSGYDLNPCPFPNSTGFYADCLGGFSPIAVTTGNVGQATQFAVTTANDWQTWTTLSIRKTALVGGAPLEGAKFALYRMDSDPSGTVAPETPDPADTRIDDCTTDASGRCDVGQLPWGKYYWVEEIAPEGYELPHRVTSELIVIDSGNAGTTAWTNQEYTFNNPRNSGKIVISKFRSTSEGALTSTALADATFMVYEDTDSSGDFDIAHDKQVGGCTTSDVHTPDPDGFGSCSVQDLNTSTANNRVNRYFVVETDAPQEYQLPANPVSNVITLSGNPGDAAASYQYNVGNVPQKSSVLVRKIDAREGTALAGAVFELYKASGVSDNTPVGGPVDSCTTRGDQPGTELYGSCAVELEDFGNYVWKEIAAPQGYALPDNPLSEVVSITQGGSVSSAVTMSDEQKLTDLKLKKYASDSSTALEGASFALYRAANTGQQPGDQHAAEDLEVGQCGSDATGICEVSQLPFGTYFWEEVGAPSGYALPKDRTTALITVDASNAGTQLPTVAFHDPVASGSIKVRKFARGDDGGSDTSKPLGGAVFVLHADSNSNGQYEAAVDMELNDCRTASSLGECSFERLAPGAYFVEERTAPLGYELPARSVSPVIVLSDEGYDAQGNPEVTEFVYTVADRAKPSSLTVRKIDAETTAPLYGAKFELYRDTSGTGVYDPSTVSLVNACVTTAAETGSCTVTGLDLGIYFWKEVQAPVGYELPSQVVGDPIRITVPDTHNESAPTIFEDEAKQTTLRLLKVDISQAPLAGAQFDLYRAADPTVTPGDTHQSGDDKVASCTSDGSGICEVAGLAFGSYYWEETVAPPAHTLPADRTSALVHITPENAGTAISALRFTNPRNPGSITVVKTASDDVGRRLGGARYVLFIDDHTSGALTPEDSRMGECTTSYADGSCTFEDLAVNTVGQRYYLRELSAPLGYTLSDEVYELTLSDTITSLTRTVSDAPKRSRLSVLKVDADDYTPLSGARFTLFRDINGNGVVDDVDAAVNSCTTEVIPANPDGRCSVEVDGFGSFLWVESVAPPGYELRQGVVGTVYVEPFNAGDGLDLLIPTVVSDRKSTTSLQVRKSDAQTGEALAGAVFDLTLDSNGDGEVDDGDAYINSCTSGLDGMCTVFVDDFARYLFTERSAPKGYQHDERWVGAVNITAENAGTAVASLALADQQIRSTLTVHKADADNPERALSGAGFALFRYDGDASSLPVDSALEAASVPIGRCDSDASGGCSIGDVVFGTYFWKETEAPQGYLLPENLYSQAIVIDSSNAGSTNLHRALFLDVPIPETPSPDNPTPNDPDSPPGTRANPPHGGRIASTGAPIQPFLFALALFCVLALASRSFARRS</sequence>
<protein>
    <recommendedName>
        <fullName evidence="6">SpaA-like prealbumin fold domain-containing protein</fullName>
    </recommendedName>
</protein>
<evidence type="ECO:0000313" key="7">
    <source>
        <dbReference type="EMBL" id="NLT78749.1"/>
    </source>
</evidence>
<evidence type="ECO:0000256" key="1">
    <source>
        <dbReference type="ARBA" id="ARBA00007257"/>
    </source>
</evidence>
<evidence type="ECO:0000256" key="4">
    <source>
        <dbReference type="SAM" id="MobiDB-lite"/>
    </source>
</evidence>
<feature type="domain" description="SpaA-like prealbumin fold" evidence="6">
    <location>
        <begin position="484"/>
        <end position="577"/>
    </location>
</feature>
<dbReference type="PANTHER" id="PTHR36108:SF13">
    <property type="entry name" value="COLOSSIN-B-RELATED"/>
    <property type="match status" value="1"/>
</dbReference>
<proteinExistence type="inferred from homology"/>
<reference evidence="7" key="2">
    <citation type="submission" date="2020-01" db="EMBL/GenBank/DDBJ databases">
        <authorList>
            <person name="Campanaro S."/>
        </authorList>
    </citation>
    <scope>NUCLEOTIDE SEQUENCE</scope>
    <source>
        <strain evidence="7">AS01afH2WH_6</strain>
    </source>
</reference>
<dbReference type="Pfam" id="PF17802">
    <property type="entry name" value="SpaA"/>
    <property type="match status" value="10"/>
</dbReference>
<gene>
    <name evidence="7" type="ORF">GXW98_00450</name>
</gene>
<feature type="transmembrane region" description="Helical" evidence="5">
    <location>
        <begin position="1509"/>
        <end position="1527"/>
    </location>
</feature>
<feature type="domain" description="SpaA-like prealbumin fold" evidence="6">
    <location>
        <begin position="929"/>
        <end position="1004"/>
    </location>
</feature>
<name>A0A971CX86_9BIFI</name>
<keyword evidence="5" id="KW-0472">Membrane</keyword>
<dbReference type="PANTHER" id="PTHR36108">
    <property type="entry name" value="COLOSSIN-B-RELATED"/>
    <property type="match status" value="1"/>
</dbReference>
<comment type="similarity">
    <text evidence="1">Belongs to the serine-aspartate repeat-containing protein (SDr) family.</text>
</comment>
<dbReference type="RefSeq" id="WP_273172020.1">
    <property type="nucleotide sequence ID" value="NZ_JAAXZR010000004.1"/>
</dbReference>
<dbReference type="EMBL" id="JAAXZR010000004">
    <property type="protein sequence ID" value="NLT78749.1"/>
    <property type="molecule type" value="Genomic_DNA"/>
</dbReference>